<evidence type="ECO:0000313" key="2">
    <source>
        <dbReference type="Proteomes" id="UP000029981"/>
    </source>
</evidence>
<sequence length="61" mass="6976">MKNREIEEAKRRKTNLARNRMALFNAQNLRVLTGENKKGERIGSPIVYEMDERIGGKSVTG</sequence>
<organism evidence="1 2">
    <name type="scientific">Cucumis sativus</name>
    <name type="common">Cucumber</name>
    <dbReference type="NCBI Taxonomy" id="3659"/>
    <lineage>
        <taxon>Eukaryota</taxon>
        <taxon>Viridiplantae</taxon>
        <taxon>Streptophyta</taxon>
        <taxon>Embryophyta</taxon>
        <taxon>Tracheophyta</taxon>
        <taxon>Spermatophyta</taxon>
        <taxon>Magnoliopsida</taxon>
        <taxon>eudicotyledons</taxon>
        <taxon>Gunneridae</taxon>
        <taxon>Pentapetalae</taxon>
        <taxon>rosids</taxon>
        <taxon>fabids</taxon>
        <taxon>Cucurbitales</taxon>
        <taxon>Cucurbitaceae</taxon>
        <taxon>Benincaseae</taxon>
        <taxon>Cucumis</taxon>
    </lineage>
</organism>
<protein>
    <submittedName>
        <fullName evidence="1">Uncharacterized protein</fullName>
    </submittedName>
</protein>
<dbReference type="Proteomes" id="UP000029981">
    <property type="component" value="Chromosome 4"/>
</dbReference>
<reference evidence="1 2" key="3">
    <citation type="journal article" date="2010" name="BMC Genomics">
        <title>Transcriptome sequencing and comparative analysis of cucumber flowers with different sex types.</title>
        <authorList>
            <person name="Guo S."/>
            <person name="Zheng Y."/>
            <person name="Joung J.G."/>
            <person name="Liu S."/>
            <person name="Zhang Z."/>
            <person name="Crasta O.R."/>
            <person name="Sobral B.W."/>
            <person name="Xu Y."/>
            <person name="Huang S."/>
            <person name="Fei Z."/>
        </authorList>
    </citation>
    <scope>NUCLEOTIDE SEQUENCE [LARGE SCALE GENOMIC DNA]</scope>
    <source>
        <strain evidence="2">cv. 9930</strain>
    </source>
</reference>
<reference evidence="1 2" key="4">
    <citation type="journal article" date="2011" name="BMC Genomics">
        <title>RNA-Seq improves annotation of protein-coding genes in the cucumber genome.</title>
        <authorList>
            <person name="Li Z."/>
            <person name="Zhang Z."/>
            <person name="Yan P."/>
            <person name="Huang S."/>
            <person name="Fei Z."/>
            <person name="Lin K."/>
        </authorList>
    </citation>
    <scope>NUCLEOTIDE SEQUENCE [LARGE SCALE GENOMIC DNA]</scope>
    <source>
        <strain evidence="2">cv. 9930</strain>
    </source>
</reference>
<dbReference type="AlphaFoldDB" id="A0A0A0KUN0"/>
<gene>
    <name evidence="1" type="ORF">Csa_4G038750</name>
</gene>
<name>A0A0A0KUN0_CUCSA</name>
<accession>A0A0A0KUN0</accession>
<evidence type="ECO:0000313" key="1">
    <source>
        <dbReference type="EMBL" id="KGN53258.1"/>
    </source>
</evidence>
<dbReference type="EMBL" id="CM002925">
    <property type="protein sequence ID" value="KGN53258.1"/>
    <property type="molecule type" value="Genomic_DNA"/>
</dbReference>
<proteinExistence type="predicted"/>
<dbReference type="Gramene" id="KGN53258">
    <property type="protein sequence ID" value="KGN53258"/>
    <property type="gene ID" value="Csa_4G038750"/>
</dbReference>
<keyword evidence="2" id="KW-1185">Reference proteome</keyword>
<reference evidence="1 2" key="2">
    <citation type="journal article" date="2009" name="PLoS ONE">
        <title>An integrated genetic and cytogenetic map of the cucumber genome.</title>
        <authorList>
            <person name="Ren Y."/>
            <person name="Zhang Z."/>
            <person name="Liu J."/>
            <person name="Staub J.E."/>
            <person name="Han Y."/>
            <person name="Cheng Z."/>
            <person name="Li X."/>
            <person name="Lu J."/>
            <person name="Miao H."/>
            <person name="Kang H."/>
            <person name="Xie B."/>
            <person name="Gu X."/>
            <person name="Wang X."/>
            <person name="Du Y."/>
            <person name="Jin W."/>
            <person name="Huang S."/>
        </authorList>
    </citation>
    <scope>NUCLEOTIDE SEQUENCE [LARGE SCALE GENOMIC DNA]</scope>
    <source>
        <strain evidence="2">cv. 9930</strain>
    </source>
</reference>
<reference evidence="1 2" key="1">
    <citation type="journal article" date="2009" name="Nat. Genet.">
        <title>The genome of the cucumber, Cucumis sativus L.</title>
        <authorList>
            <person name="Huang S."/>
            <person name="Li R."/>
            <person name="Zhang Z."/>
            <person name="Li L."/>
            <person name="Gu X."/>
            <person name="Fan W."/>
            <person name="Lucas W.J."/>
            <person name="Wang X."/>
            <person name="Xie B."/>
            <person name="Ni P."/>
            <person name="Ren Y."/>
            <person name="Zhu H."/>
            <person name="Li J."/>
            <person name="Lin K."/>
            <person name="Jin W."/>
            <person name="Fei Z."/>
            <person name="Li G."/>
            <person name="Staub J."/>
            <person name="Kilian A."/>
            <person name="van der Vossen E.A."/>
            <person name="Wu Y."/>
            <person name="Guo J."/>
            <person name="He J."/>
            <person name="Jia Z."/>
            <person name="Ren Y."/>
            <person name="Tian G."/>
            <person name="Lu Y."/>
            <person name="Ruan J."/>
            <person name="Qian W."/>
            <person name="Wang M."/>
            <person name="Huang Q."/>
            <person name="Li B."/>
            <person name="Xuan Z."/>
            <person name="Cao J."/>
            <person name="Asan"/>
            <person name="Wu Z."/>
            <person name="Zhang J."/>
            <person name="Cai Q."/>
            <person name="Bai Y."/>
            <person name="Zhao B."/>
            <person name="Han Y."/>
            <person name="Li Y."/>
            <person name="Li X."/>
            <person name="Wang S."/>
            <person name="Shi Q."/>
            <person name="Liu S."/>
            <person name="Cho W.K."/>
            <person name="Kim J.Y."/>
            <person name="Xu Y."/>
            <person name="Heller-Uszynska K."/>
            <person name="Miao H."/>
            <person name="Cheng Z."/>
            <person name="Zhang S."/>
            <person name="Wu J."/>
            <person name="Yang Y."/>
            <person name="Kang H."/>
            <person name="Li M."/>
            <person name="Liang H."/>
            <person name="Ren X."/>
            <person name="Shi Z."/>
            <person name="Wen M."/>
            <person name="Jian M."/>
            <person name="Yang H."/>
            <person name="Zhang G."/>
            <person name="Yang Z."/>
            <person name="Chen R."/>
            <person name="Liu S."/>
            <person name="Li J."/>
            <person name="Ma L."/>
            <person name="Liu H."/>
            <person name="Zhou Y."/>
            <person name="Zhao J."/>
            <person name="Fang X."/>
            <person name="Li G."/>
            <person name="Fang L."/>
            <person name="Li Y."/>
            <person name="Liu D."/>
            <person name="Zheng H."/>
            <person name="Zhang Y."/>
            <person name="Qin N."/>
            <person name="Li Z."/>
            <person name="Yang G."/>
            <person name="Yang S."/>
            <person name="Bolund L."/>
            <person name="Kristiansen K."/>
            <person name="Zheng H."/>
            <person name="Li S."/>
            <person name="Zhang X."/>
            <person name="Yang H."/>
            <person name="Wang J."/>
            <person name="Sun R."/>
            <person name="Zhang B."/>
            <person name="Jiang S."/>
            <person name="Wang J."/>
            <person name="Du Y."/>
            <person name="Li S."/>
        </authorList>
    </citation>
    <scope>NUCLEOTIDE SEQUENCE [LARGE SCALE GENOMIC DNA]</scope>
    <source>
        <strain evidence="2">cv. 9930</strain>
    </source>
</reference>